<accession>A0AAD7QQF8</accession>
<sequence>MTISSGKEDLSDCVDDDDTRSFTYAEELASLELASAENPENAEENDEESMELLCNGPDEHQPLRVSRSVVTAAPHQARLLLYLVLFVLCLVLVLFLCLVLVLLLCLVLFYI</sequence>
<dbReference type="GeneID" id="80879581"/>
<gene>
    <name evidence="2" type="ORF">POJ06DRAFT_133778</name>
</gene>
<reference evidence="2" key="1">
    <citation type="submission" date="2023-03" db="EMBL/GenBank/DDBJ databases">
        <title>Near-Complete genome sequence of Lipomyces tetrasporous NRRL Y-64009, an oleaginous yeast capable of growing on lignocellulosic hydrolysates.</title>
        <authorList>
            <consortium name="Lawrence Berkeley National Laboratory"/>
            <person name="Jagtap S.S."/>
            <person name="Liu J.-J."/>
            <person name="Walukiewicz H.E."/>
            <person name="Pangilinan J."/>
            <person name="Lipzen A."/>
            <person name="Ahrendt S."/>
            <person name="Koriabine M."/>
            <person name="Cobaugh K."/>
            <person name="Salamov A."/>
            <person name="Yoshinaga Y."/>
            <person name="Ng V."/>
            <person name="Daum C."/>
            <person name="Grigoriev I.V."/>
            <person name="Slininger P.J."/>
            <person name="Dien B.S."/>
            <person name="Jin Y.-S."/>
            <person name="Rao C.V."/>
        </authorList>
    </citation>
    <scope>NUCLEOTIDE SEQUENCE</scope>
    <source>
        <strain evidence="2">NRRL Y-64009</strain>
    </source>
</reference>
<evidence type="ECO:0000313" key="2">
    <source>
        <dbReference type="EMBL" id="KAJ8099360.1"/>
    </source>
</evidence>
<dbReference type="Proteomes" id="UP001217417">
    <property type="component" value="Unassembled WGS sequence"/>
</dbReference>
<keyword evidence="3" id="KW-1185">Reference proteome</keyword>
<keyword evidence="1" id="KW-1133">Transmembrane helix</keyword>
<evidence type="ECO:0000313" key="3">
    <source>
        <dbReference type="Proteomes" id="UP001217417"/>
    </source>
</evidence>
<evidence type="ECO:0000256" key="1">
    <source>
        <dbReference type="SAM" id="Phobius"/>
    </source>
</evidence>
<feature type="transmembrane region" description="Helical" evidence="1">
    <location>
        <begin position="79"/>
        <end position="110"/>
    </location>
</feature>
<dbReference type="RefSeq" id="XP_056042810.1">
    <property type="nucleotide sequence ID" value="XM_056184415.1"/>
</dbReference>
<keyword evidence="1" id="KW-0812">Transmembrane</keyword>
<name>A0AAD7QQF8_9ASCO</name>
<dbReference type="EMBL" id="JARPMG010000007">
    <property type="protein sequence ID" value="KAJ8099360.1"/>
    <property type="molecule type" value="Genomic_DNA"/>
</dbReference>
<comment type="caution">
    <text evidence="2">The sequence shown here is derived from an EMBL/GenBank/DDBJ whole genome shotgun (WGS) entry which is preliminary data.</text>
</comment>
<proteinExistence type="predicted"/>
<organism evidence="2 3">
    <name type="scientific">Lipomyces tetrasporus</name>
    <dbReference type="NCBI Taxonomy" id="54092"/>
    <lineage>
        <taxon>Eukaryota</taxon>
        <taxon>Fungi</taxon>
        <taxon>Dikarya</taxon>
        <taxon>Ascomycota</taxon>
        <taxon>Saccharomycotina</taxon>
        <taxon>Lipomycetes</taxon>
        <taxon>Lipomycetales</taxon>
        <taxon>Lipomycetaceae</taxon>
        <taxon>Lipomyces</taxon>
    </lineage>
</organism>
<protein>
    <submittedName>
        <fullName evidence="2">Uncharacterized protein</fullName>
    </submittedName>
</protein>
<dbReference type="AlphaFoldDB" id="A0AAD7QQF8"/>
<keyword evidence="1" id="KW-0472">Membrane</keyword>